<dbReference type="InterPro" id="IPR005311">
    <property type="entry name" value="PBP_dimer"/>
</dbReference>
<dbReference type="GO" id="GO:0005886">
    <property type="term" value="C:plasma membrane"/>
    <property type="evidence" value="ECO:0007669"/>
    <property type="project" value="TreeGrafter"/>
</dbReference>
<evidence type="ECO:0000313" key="7">
    <source>
        <dbReference type="EMBL" id="RKN80665.1"/>
    </source>
</evidence>
<dbReference type="InterPro" id="IPR050515">
    <property type="entry name" value="Beta-lactam/transpept"/>
</dbReference>
<feature type="domain" description="Penicillin-binding protein dimerisation" evidence="5">
    <location>
        <begin position="162"/>
        <end position="323"/>
    </location>
</feature>
<dbReference type="SUPFAM" id="SSF54427">
    <property type="entry name" value="NTF2-like"/>
    <property type="match status" value="1"/>
</dbReference>
<comment type="similarity">
    <text evidence="2">Belongs to the transpeptidase family.</text>
</comment>
<dbReference type="Gene3D" id="3.90.1310.10">
    <property type="entry name" value="Penicillin-binding protein 2a (Domain 2)"/>
    <property type="match status" value="1"/>
</dbReference>
<evidence type="ECO:0000313" key="8">
    <source>
        <dbReference type="Proteomes" id="UP000282311"/>
    </source>
</evidence>
<dbReference type="Pfam" id="PF00905">
    <property type="entry name" value="Transpeptidase"/>
    <property type="match status" value="1"/>
</dbReference>
<dbReference type="InterPro" id="IPR036138">
    <property type="entry name" value="PBP_dimer_sf"/>
</dbReference>
<comment type="caution">
    <text evidence="7">The sequence shown here is derived from an EMBL/GenBank/DDBJ whole genome shotgun (WGS) entry which is preliminary data.</text>
</comment>
<dbReference type="InterPro" id="IPR012338">
    <property type="entry name" value="Beta-lactam/transpept-like"/>
</dbReference>
<dbReference type="InterPro" id="IPR032710">
    <property type="entry name" value="NTF2-like_dom_sf"/>
</dbReference>
<name>A0A3B0C3G0_9BACL</name>
<feature type="domain" description="NTF2-like N-terminal transpeptidase" evidence="6">
    <location>
        <begin position="29"/>
        <end position="154"/>
    </location>
</feature>
<evidence type="ECO:0000259" key="4">
    <source>
        <dbReference type="Pfam" id="PF00905"/>
    </source>
</evidence>
<evidence type="ECO:0000259" key="6">
    <source>
        <dbReference type="Pfam" id="PF05223"/>
    </source>
</evidence>
<dbReference type="InterPro" id="IPR001460">
    <property type="entry name" value="PCN-bd_Tpept"/>
</dbReference>
<proteinExistence type="inferred from homology"/>
<evidence type="ECO:0000256" key="2">
    <source>
        <dbReference type="ARBA" id="ARBA00007171"/>
    </source>
</evidence>
<protein>
    <submittedName>
        <fullName evidence="7">Penicillin-binding transpeptidase domain-containing protein</fullName>
    </submittedName>
</protein>
<comment type="subcellular location">
    <subcellularLocation>
        <location evidence="1">Membrane</location>
    </subcellularLocation>
</comment>
<dbReference type="Pfam" id="PF05223">
    <property type="entry name" value="MecA_N"/>
    <property type="match status" value="1"/>
</dbReference>
<dbReference type="GO" id="GO:0071555">
    <property type="term" value="P:cell wall organization"/>
    <property type="evidence" value="ECO:0007669"/>
    <property type="project" value="TreeGrafter"/>
</dbReference>
<keyword evidence="3" id="KW-0472">Membrane</keyword>
<keyword evidence="8" id="KW-1185">Reference proteome</keyword>
<dbReference type="PANTHER" id="PTHR30627:SF25">
    <property type="entry name" value="PENICILLIN-BINDING PROTEIN 3"/>
    <property type="match status" value="1"/>
</dbReference>
<dbReference type="Pfam" id="PF03717">
    <property type="entry name" value="PBP_dimer"/>
    <property type="match status" value="1"/>
</dbReference>
<organism evidence="7 8">
    <name type="scientific">Paenibacillus ginsengarvi</name>
    <dbReference type="NCBI Taxonomy" id="400777"/>
    <lineage>
        <taxon>Bacteria</taxon>
        <taxon>Bacillati</taxon>
        <taxon>Bacillota</taxon>
        <taxon>Bacilli</taxon>
        <taxon>Bacillales</taxon>
        <taxon>Paenibacillaceae</taxon>
        <taxon>Paenibacillus</taxon>
    </lineage>
</organism>
<dbReference type="Gene3D" id="3.40.710.10">
    <property type="entry name" value="DD-peptidase/beta-lactamase superfamily"/>
    <property type="match status" value="1"/>
</dbReference>
<evidence type="ECO:0000259" key="5">
    <source>
        <dbReference type="Pfam" id="PF03717"/>
    </source>
</evidence>
<accession>A0A3B0C3G0</accession>
<evidence type="ECO:0000256" key="3">
    <source>
        <dbReference type="ARBA" id="ARBA00023136"/>
    </source>
</evidence>
<dbReference type="GO" id="GO:0046677">
    <property type="term" value="P:response to antibiotic"/>
    <property type="evidence" value="ECO:0007669"/>
    <property type="project" value="InterPro"/>
</dbReference>
<dbReference type="RefSeq" id="WP_120748920.1">
    <property type="nucleotide sequence ID" value="NZ_RBAH01000014.1"/>
</dbReference>
<dbReference type="Proteomes" id="UP000282311">
    <property type="component" value="Unassembled WGS sequence"/>
</dbReference>
<dbReference type="OrthoDB" id="9766847at2"/>
<dbReference type="SUPFAM" id="SSF56601">
    <property type="entry name" value="beta-lactamase/transpeptidase-like"/>
    <property type="match status" value="1"/>
</dbReference>
<evidence type="ECO:0000256" key="1">
    <source>
        <dbReference type="ARBA" id="ARBA00004370"/>
    </source>
</evidence>
<reference evidence="7 8" key="1">
    <citation type="journal article" date="2007" name="Int. J. Syst. Evol. Microbiol.">
        <title>Paenibacillus ginsengarvi sp. nov., isolated from soil from ginseng cultivation.</title>
        <authorList>
            <person name="Yoon M.H."/>
            <person name="Ten L.N."/>
            <person name="Im W.T."/>
        </authorList>
    </citation>
    <scope>NUCLEOTIDE SEQUENCE [LARGE SCALE GENOMIC DNA]</scope>
    <source>
        <strain evidence="7 8">KCTC 13059</strain>
    </source>
</reference>
<gene>
    <name evidence="7" type="ORF">D7M11_19485</name>
</gene>
<dbReference type="PANTHER" id="PTHR30627">
    <property type="entry name" value="PEPTIDOGLYCAN D,D-TRANSPEPTIDASE"/>
    <property type="match status" value="1"/>
</dbReference>
<dbReference type="InterPro" id="IPR007887">
    <property type="entry name" value="MecA_N"/>
</dbReference>
<dbReference type="SUPFAM" id="SSF56519">
    <property type="entry name" value="Penicillin binding protein dimerisation domain"/>
    <property type="match status" value="1"/>
</dbReference>
<dbReference type="GO" id="GO:0071972">
    <property type="term" value="F:peptidoglycan L,D-transpeptidase activity"/>
    <property type="evidence" value="ECO:0007669"/>
    <property type="project" value="TreeGrafter"/>
</dbReference>
<dbReference type="PROSITE" id="PS51257">
    <property type="entry name" value="PROKAR_LIPOPROTEIN"/>
    <property type="match status" value="1"/>
</dbReference>
<dbReference type="EMBL" id="RBAH01000014">
    <property type="protein sequence ID" value="RKN80665.1"/>
    <property type="molecule type" value="Genomic_DNA"/>
</dbReference>
<feature type="domain" description="Penicillin-binding protein transpeptidase" evidence="4">
    <location>
        <begin position="359"/>
        <end position="667"/>
    </location>
</feature>
<dbReference type="AlphaFoldDB" id="A0A3B0C3G0"/>
<sequence>MNRKFACLYAVWIGLALALIGCGKEQMRPEEAFQAYLTDWRQQQFAEMYGRLTPEFQAGHSQEEFVQRYRNIYDGIGVSKLMVEAVESVDPKPGKPQPETDEVSLRYRVAMDTVAGPLQFEHVAKLVKRILDGETKWDVDWNASLLFPSMKEGDKVRVTTDKGERGEILDRSGVGLAINGTAQQVGIVPGKLGDKAEQTKARLAEKLGIGVDAIGGLLGAKWVKPDSFVPIGFVAEAAEEQFRDMPGVTIQSKKMRVYPLAEAAAHITGYIGEISAEQLERLKEQHYAAGDLIGKSGLEQLLETRLRGHSGARIAITDADGNEKALLARKEAEAGETVRVTIDAGVQQALYKELQPDAGSAAAIQPVKGDILALVSSPSYDPNAFQRGLTSGQYNAWNTDPKQPFLNRFTKAYAPGSAFKLVTAAIGLDGHTLDPNERKNIPGLNWSKDSSWGNYYVRRVHESNPVNLQNALVYSDNIYFAQAALAAGKEAFASAAARFGIGEELPLAYPFQKSQLANNGIRSDIQLADSGYGQGEVTMTSLHAALVFAALVNKGDIAYPVLTDEEQGNRSKVWKARAMTPDTAELLTSDLVKAVAEPGGPGHGTYIPGAAIAGKTGTAEYKRSKNEDGLENGWFVGFNSADPQVVLSVMVEDVKGRGGSGYVTKKVKRMFQQMPKQ</sequence>
<dbReference type="Gene3D" id="3.30.1390.30">
    <property type="entry name" value="Penicillin-binding protein 2a, domain 3"/>
    <property type="match status" value="1"/>
</dbReference>
<dbReference type="GO" id="GO:0008658">
    <property type="term" value="F:penicillin binding"/>
    <property type="evidence" value="ECO:0007669"/>
    <property type="project" value="InterPro"/>
</dbReference>
<dbReference type="Gene3D" id="3.10.450.100">
    <property type="entry name" value="NTF2-like, domain 1"/>
    <property type="match status" value="1"/>
</dbReference>